<evidence type="ECO:0008006" key="3">
    <source>
        <dbReference type="Google" id="ProtNLM"/>
    </source>
</evidence>
<reference evidence="1 2" key="1">
    <citation type="submission" date="2019-07" db="EMBL/GenBank/DDBJ databases">
        <title>Whole genome shotgun sequence of Swaminathania salitolerans NBRC 104436.</title>
        <authorList>
            <person name="Hosoyama A."/>
            <person name="Uohara A."/>
            <person name="Ohji S."/>
            <person name="Ichikawa N."/>
        </authorList>
    </citation>
    <scope>NUCLEOTIDE SEQUENCE [LARGE SCALE GENOMIC DNA]</scope>
    <source>
        <strain evidence="1 2">NBRC 104436</strain>
    </source>
</reference>
<protein>
    <recommendedName>
        <fullName evidence="3">Chromosomal replication initiator protein DnaA</fullName>
    </recommendedName>
</protein>
<dbReference type="SUPFAM" id="SSF52540">
    <property type="entry name" value="P-loop containing nucleoside triphosphate hydrolases"/>
    <property type="match status" value="1"/>
</dbReference>
<keyword evidence="2" id="KW-1185">Reference proteome</keyword>
<dbReference type="RefSeq" id="WP_246103584.1">
    <property type="nucleotide sequence ID" value="NZ_BJVC01000001.1"/>
</dbReference>
<dbReference type="InterPro" id="IPR027417">
    <property type="entry name" value="P-loop_NTPase"/>
</dbReference>
<evidence type="ECO:0000313" key="1">
    <source>
        <dbReference type="EMBL" id="GEL01563.1"/>
    </source>
</evidence>
<dbReference type="PANTHER" id="PTHR30050:SF5">
    <property type="entry name" value="DNAA REGULATORY INACTIVATOR HDA"/>
    <property type="match status" value="1"/>
</dbReference>
<gene>
    <name evidence="1" type="ORF">SSA02_07260</name>
</gene>
<accession>A0A511BNY9</accession>
<evidence type="ECO:0000313" key="2">
    <source>
        <dbReference type="Proteomes" id="UP000321405"/>
    </source>
</evidence>
<dbReference type="AlphaFoldDB" id="A0A511BNY9"/>
<name>A0A511BNY9_9PROT</name>
<dbReference type="Gene3D" id="3.40.50.300">
    <property type="entry name" value="P-loop containing nucleotide triphosphate hydrolases"/>
    <property type="match status" value="1"/>
</dbReference>
<proteinExistence type="predicted"/>
<sequence length="244" mass="27143">MDKATGNRGSSEARCMAEQLAFSLAPPRSVSERHFVAAPSNATARHWLNQTGWPDRRLLLAGEDRCGKSHLLHIWAQKRRTELLDAATLEMDLIDRFGHAMPPSLAIDNIERITSERSLLHLLNRARESRTTLLLASRISPMRQTFVLPDLASRLRAVTVVTIAAPEDSLRFTLLLRLIAERQIVVAKPMIDWLLRHLPRTGAAIVEAVDRLDEAGLASGRPLTPAMARNALKGLLEEDDSVAF</sequence>
<dbReference type="GO" id="GO:0006270">
    <property type="term" value="P:DNA replication initiation"/>
    <property type="evidence" value="ECO:0007669"/>
    <property type="project" value="TreeGrafter"/>
</dbReference>
<dbReference type="Proteomes" id="UP000321405">
    <property type="component" value="Unassembled WGS sequence"/>
</dbReference>
<dbReference type="GO" id="GO:0003688">
    <property type="term" value="F:DNA replication origin binding"/>
    <property type="evidence" value="ECO:0007669"/>
    <property type="project" value="TreeGrafter"/>
</dbReference>
<dbReference type="PANTHER" id="PTHR30050">
    <property type="entry name" value="CHROMOSOMAL REPLICATION INITIATOR PROTEIN DNAA"/>
    <property type="match status" value="1"/>
</dbReference>
<comment type="caution">
    <text evidence="1">The sequence shown here is derived from an EMBL/GenBank/DDBJ whole genome shotgun (WGS) entry which is preliminary data.</text>
</comment>
<dbReference type="GO" id="GO:0005886">
    <property type="term" value="C:plasma membrane"/>
    <property type="evidence" value="ECO:0007669"/>
    <property type="project" value="TreeGrafter"/>
</dbReference>
<organism evidence="1 2">
    <name type="scientific">Swaminathania salitolerans</name>
    <dbReference type="NCBI Taxonomy" id="182838"/>
    <lineage>
        <taxon>Bacteria</taxon>
        <taxon>Pseudomonadati</taxon>
        <taxon>Pseudomonadota</taxon>
        <taxon>Alphaproteobacteria</taxon>
        <taxon>Acetobacterales</taxon>
        <taxon>Acetobacteraceae</taxon>
        <taxon>Swaminathania</taxon>
    </lineage>
</organism>
<dbReference type="EMBL" id="BJVC01000001">
    <property type="protein sequence ID" value="GEL01563.1"/>
    <property type="molecule type" value="Genomic_DNA"/>
</dbReference>
<dbReference type="Gene3D" id="1.10.8.60">
    <property type="match status" value="1"/>
</dbReference>